<evidence type="ECO:0000313" key="1">
    <source>
        <dbReference type="EMBL" id="MBM6616487.1"/>
    </source>
</evidence>
<name>A0ABS2DDF1_9BACI</name>
<proteinExistence type="predicted"/>
<dbReference type="EMBL" id="JAFELM010000013">
    <property type="protein sequence ID" value="MBM6616487.1"/>
    <property type="molecule type" value="Genomic_DNA"/>
</dbReference>
<protein>
    <submittedName>
        <fullName evidence="1">YfkD family protein</fullName>
    </submittedName>
</protein>
<gene>
    <name evidence="1" type="ORF">JR050_02170</name>
</gene>
<organism evidence="1 2">
    <name type="scientific">Bacillus suaedaesalsae</name>
    <dbReference type="NCBI Taxonomy" id="2810349"/>
    <lineage>
        <taxon>Bacteria</taxon>
        <taxon>Bacillati</taxon>
        <taxon>Bacillota</taxon>
        <taxon>Bacilli</taxon>
        <taxon>Bacillales</taxon>
        <taxon>Bacillaceae</taxon>
        <taxon>Bacillus</taxon>
    </lineage>
</organism>
<reference evidence="1 2" key="1">
    <citation type="submission" date="2021-02" db="EMBL/GenBank/DDBJ databases">
        <title>Bacillus sp. RD4P76, an endophyte from a halophyte.</title>
        <authorList>
            <person name="Sun J.-Q."/>
        </authorList>
    </citation>
    <scope>NUCLEOTIDE SEQUENCE [LARGE SCALE GENOMIC DNA]</scope>
    <source>
        <strain evidence="1 2">RD4P76</strain>
    </source>
</reference>
<comment type="caution">
    <text evidence="1">The sequence shown here is derived from an EMBL/GenBank/DDBJ whole genome shotgun (WGS) entry which is preliminary data.</text>
</comment>
<dbReference type="Pfam" id="PF14167">
    <property type="entry name" value="YfkD"/>
    <property type="match status" value="1"/>
</dbReference>
<sequence length="272" mass="30843">MKKVISAFVITILFFGLTQTITLAEKKEKTEVKQETKVQIPSSVMNITKENTYPNPTQDLPYLQPSDLTQQLLETSEIPIENPDLIRMLNETTISDAPLAFGYRATIYMGQWPLRYESGETNTNWEYQKINTNLTDNRGGNAVQRMYYKQESEKHVKGGLTSKISKAEDVKKMMLLKAMEKTNLPLSFHTVVGYGTKKEQVYNISPRKLGYLYAYAPAVNEKGKVTFGEVYLVLKGNKRTIDIKNVTSQGIGAWIPVQDHVSFGFVVSDQPR</sequence>
<dbReference type="InterPro" id="IPR025548">
    <property type="entry name" value="YfkD"/>
</dbReference>
<dbReference type="Proteomes" id="UP001518925">
    <property type="component" value="Unassembled WGS sequence"/>
</dbReference>
<keyword evidence="2" id="KW-1185">Reference proteome</keyword>
<evidence type="ECO:0000313" key="2">
    <source>
        <dbReference type="Proteomes" id="UP001518925"/>
    </source>
</evidence>
<accession>A0ABS2DDF1</accession>
<dbReference type="RefSeq" id="WP_204201877.1">
    <property type="nucleotide sequence ID" value="NZ_JAFELM010000013.1"/>
</dbReference>